<evidence type="ECO:0000256" key="1">
    <source>
        <dbReference type="SAM" id="Phobius"/>
    </source>
</evidence>
<keyword evidence="1" id="KW-1133">Transmembrane helix</keyword>
<reference evidence="2" key="1">
    <citation type="submission" date="2020-03" db="EMBL/GenBank/DDBJ databases">
        <title>The deep terrestrial virosphere.</title>
        <authorList>
            <person name="Holmfeldt K."/>
            <person name="Nilsson E."/>
            <person name="Simone D."/>
            <person name="Lopez-Fernandez M."/>
            <person name="Wu X."/>
            <person name="de Brujin I."/>
            <person name="Lundin D."/>
            <person name="Andersson A."/>
            <person name="Bertilsson S."/>
            <person name="Dopson M."/>
        </authorList>
    </citation>
    <scope>NUCLEOTIDE SEQUENCE</scope>
    <source>
        <strain evidence="2">MM415B02862</strain>
    </source>
</reference>
<gene>
    <name evidence="2" type="ORF">MM415B02862_0005</name>
</gene>
<keyword evidence="1" id="KW-0812">Transmembrane</keyword>
<accession>A0A6M3L3T9</accession>
<name>A0A6M3L3T9_9ZZZZ</name>
<keyword evidence="1" id="KW-0472">Membrane</keyword>
<protein>
    <submittedName>
        <fullName evidence="2">Uncharacterized protein</fullName>
    </submittedName>
</protein>
<proteinExistence type="predicted"/>
<feature type="transmembrane region" description="Helical" evidence="1">
    <location>
        <begin position="31"/>
        <end position="49"/>
    </location>
</feature>
<organism evidence="2">
    <name type="scientific">viral metagenome</name>
    <dbReference type="NCBI Taxonomy" id="1070528"/>
    <lineage>
        <taxon>unclassified sequences</taxon>
        <taxon>metagenomes</taxon>
        <taxon>organismal metagenomes</taxon>
    </lineage>
</organism>
<dbReference type="AlphaFoldDB" id="A0A6M3L3T9"/>
<evidence type="ECO:0000313" key="2">
    <source>
        <dbReference type="EMBL" id="QJA87948.1"/>
    </source>
</evidence>
<feature type="transmembrane region" description="Helical" evidence="1">
    <location>
        <begin position="7"/>
        <end position="25"/>
    </location>
</feature>
<sequence>MRLLHRAALGAAIFGLLNFIIIPTAAHPEVAKAIGIIFISFGIACFIGIPEKSKEQK</sequence>
<dbReference type="EMBL" id="MT142743">
    <property type="protein sequence ID" value="QJA87948.1"/>
    <property type="molecule type" value="Genomic_DNA"/>
</dbReference>